<keyword evidence="2" id="KW-1185">Reference proteome</keyword>
<evidence type="ECO:0000313" key="1">
    <source>
        <dbReference type="EMBL" id="QHV96432.1"/>
    </source>
</evidence>
<reference evidence="1 2" key="1">
    <citation type="submission" date="2019-11" db="EMBL/GenBank/DDBJ databases">
        <title>Spirosoma endbachense sp. nov., isolated from a natural salt meadow.</title>
        <authorList>
            <person name="Rojas J."/>
            <person name="Ambika Manirajan B."/>
            <person name="Ratering S."/>
            <person name="Suarez C."/>
            <person name="Geissler-Plaum R."/>
            <person name="Schnell S."/>
        </authorList>
    </citation>
    <scope>NUCLEOTIDE SEQUENCE [LARGE SCALE GENOMIC DNA]</scope>
    <source>
        <strain evidence="1 2">I-24</strain>
    </source>
</reference>
<dbReference type="EMBL" id="CP045997">
    <property type="protein sequence ID" value="QHV96432.1"/>
    <property type="molecule type" value="Genomic_DNA"/>
</dbReference>
<accession>A0A6P1VWI1</accession>
<sequence>MNYMAPANRPNQIRDWVKQFMVAAPALFLPTQKAVSTTTVPDVALLYELIWYSQMELTFIEKNRVA</sequence>
<name>A0A6P1VWI1_9BACT</name>
<organism evidence="1 2">
    <name type="scientific">Spirosoma endbachense</name>
    <dbReference type="NCBI Taxonomy" id="2666025"/>
    <lineage>
        <taxon>Bacteria</taxon>
        <taxon>Pseudomonadati</taxon>
        <taxon>Bacteroidota</taxon>
        <taxon>Cytophagia</taxon>
        <taxon>Cytophagales</taxon>
        <taxon>Cytophagaceae</taxon>
        <taxon>Spirosoma</taxon>
    </lineage>
</organism>
<gene>
    <name evidence="1" type="ORF">GJR95_16010</name>
</gene>
<dbReference type="Proteomes" id="UP000464577">
    <property type="component" value="Chromosome"/>
</dbReference>
<dbReference type="RefSeq" id="WP_162386839.1">
    <property type="nucleotide sequence ID" value="NZ_CP045997.1"/>
</dbReference>
<dbReference type="KEGG" id="senf:GJR95_16010"/>
<evidence type="ECO:0000313" key="2">
    <source>
        <dbReference type="Proteomes" id="UP000464577"/>
    </source>
</evidence>
<proteinExistence type="predicted"/>
<dbReference type="AlphaFoldDB" id="A0A6P1VWI1"/>
<protein>
    <submittedName>
        <fullName evidence="1">Uncharacterized protein</fullName>
    </submittedName>
</protein>